<feature type="domain" description="C2H2-type" evidence="2">
    <location>
        <begin position="69"/>
        <end position="99"/>
    </location>
</feature>
<dbReference type="EMBL" id="BLXT01007646">
    <property type="protein sequence ID" value="GFO40986.1"/>
    <property type="molecule type" value="Genomic_DNA"/>
</dbReference>
<evidence type="ECO:0000256" key="1">
    <source>
        <dbReference type="PROSITE-ProRule" id="PRU00042"/>
    </source>
</evidence>
<reference evidence="3 4" key="1">
    <citation type="journal article" date="2021" name="Elife">
        <title>Chloroplast acquisition without the gene transfer in kleptoplastic sea slugs, Plakobranchus ocellatus.</title>
        <authorList>
            <person name="Maeda T."/>
            <person name="Takahashi S."/>
            <person name="Yoshida T."/>
            <person name="Shimamura S."/>
            <person name="Takaki Y."/>
            <person name="Nagai Y."/>
            <person name="Toyoda A."/>
            <person name="Suzuki Y."/>
            <person name="Arimoto A."/>
            <person name="Ishii H."/>
            <person name="Satoh N."/>
            <person name="Nishiyama T."/>
            <person name="Hasebe M."/>
            <person name="Maruyama T."/>
            <person name="Minagawa J."/>
            <person name="Obokata J."/>
            <person name="Shigenobu S."/>
        </authorList>
    </citation>
    <scope>NUCLEOTIDE SEQUENCE [LARGE SCALE GENOMIC DNA]</scope>
</reference>
<dbReference type="Proteomes" id="UP000735302">
    <property type="component" value="Unassembled WGS sequence"/>
</dbReference>
<evidence type="ECO:0000313" key="3">
    <source>
        <dbReference type="EMBL" id="GFO40986.1"/>
    </source>
</evidence>
<proteinExistence type="predicted"/>
<organism evidence="3 4">
    <name type="scientific">Plakobranchus ocellatus</name>
    <dbReference type="NCBI Taxonomy" id="259542"/>
    <lineage>
        <taxon>Eukaryota</taxon>
        <taxon>Metazoa</taxon>
        <taxon>Spiralia</taxon>
        <taxon>Lophotrochozoa</taxon>
        <taxon>Mollusca</taxon>
        <taxon>Gastropoda</taxon>
        <taxon>Heterobranchia</taxon>
        <taxon>Euthyneura</taxon>
        <taxon>Panpulmonata</taxon>
        <taxon>Sacoglossa</taxon>
        <taxon>Placobranchoidea</taxon>
        <taxon>Plakobranchidae</taxon>
        <taxon>Plakobranchus</taxon>
    </lineage>
</organism>
<evidence type="ECO:0000313" key="4">
    <source>
        <dbReference type="Proteomes" id="UP000735302"/>
    </source>
</evidence>
<dbReference type="GO" id="GO:0008270">
    <property type="term" value="F:zinc ion binding"/>
    <property type="evidence" value="ECO:0007669"/>
    <property type="project" value="UniProtKB-KW"/>
</dbReference>
<keyword evidence="1" id="KW-0479">Metal-binding</keyword>
<evidence type="ECO:0000259" key="2">
    <source>
        <dbReference type="PROSITE" id="PS50157"/>
    </source>
</evidence>
<keyword evidence="1" id="KW-0863">Zinc-finger</keyword>
<sequence length="108" mass="12527">MDTYPNDWKHVCTDRFAYVKGTEDAGYGSRVQHPDQTIEQLYNSRAEFPLLSFDYFCSSLVKKGCIGQRVCRGPKRCGKYFPSVAALKRHRALHGMQEEMEVEEEEEE</sequence>
<keyword evidence="4" id="KW-1185">Reference proteome</keyword>
<keyword evidence="1" id="KW-0862">Zinc</keyword>
<name>A0AAV4DA96_9GAST</name>
<accession>A0AAV4DA96</accession>
<dbReference type="PROSITE" id="PS50157">
    <property type="entry name" value="ZINC_FINGER_C2H2_2"/>
    <property type="match status" value="1"/>
</dbReference>
<gene>
    <name evidence="3" type="ORF">PoB_006749100</name>
</gene>
<protein>
    <recommendedName>
        <fullName evidence="2">C2H2-type domain-containing protein</fullName>
    </recommendedName>
</protein>
<dbReference type="InterPro" id="IPR013087">
    <property type="entry name" value="Znf_C2H2_type"/>
</dbReference>
<dbReference type="AlphaFoldDB" id="A0AAV4DA96"/>
<comment type="caution">
    <text evidence="3">The sequence shown here is derived from an EMBL/GenBank/DDBJ whole genome shotgun (WGS) entry which is preliminary data.</text>
</comment>